<reference evidence="2 3" key="1">
    <citation type="submission" date="2023-07" db="EMBL/GenBank/DDBJ databases">
        <title>Sorghum-associated microbial communities from plants grown in Nebraska, USA.</title>
        <authorList>
            <person name="Schachtman D."/>
        </authorList>
    </citation>
    <scope>NUCLEOTIDE SEQUENCE [LARGE SCALE GENOMIC DNA]</scope>
    <source>
        <strain evidence="2 3">DS2154</strain>
    </source>
</reference>
<organism evidence="2 3">
    <name type="scientific">Caulobacter rhizosphaerae</name>
    <dbReference type="NCBI Taxonomy" id="2010972"/>
    <lineage>
        <taxon>Bacteria</taxon>
        <taxon>Pseudomonadati</taxon>
        <taxon>Pseudomonadota</taxon>
        <taxon>Alphaproteobacteria</taxon>
        <taxon>Caulobacterales</taxon>
        <taxon>Caulobacteraceae</taxon>
        <taxon>Caulobacter</taxon>
    </lineage>
</organism>
<feature type="domain" description="PIN" evidence="1">
    <location>
        <begin position="4"/>
        <end position="120"/>
    </location>
</feature>
<dbReference type="CDD" id="cd18683">
    <property type="entry name" value="PIN_VapC-like"/>
    <property type="match status" value="1"/>
</dbReference>
<keyword evidence="3" id="KW-1185">Reference proteome</keyword>
<dbReference type="InterPro" id="IPR002716">
    <property type="entry name" value="PIN_dom"/>
</dbReference>
<dbReference type="InterPro" id="IPR029060">
    <property type="entry name" value="PIN-like_dom_sf"/>
</dbReference>
<dbReference type="EMBL" id="JAVDRL010000001">
    <property type="protein sequence ID" value="MDR6529595.1"/>
    <property type="molecule type" value="Genomic_DNA"/>
</dbReference>
<gene>
    <name evidence="2" type="ORF">J2800_000310</name>
</gene>
<comment type="caution">
    <text evidence="2">The sequence shown here is derived from an EMBL/GenBank/DDBJ whole genome shotgun (WGS) entry which is preliminary data.</text>
</comment>
<protein>
    <submittedName>
        <fullName evidence="2">Nucleic-acid-binding protein</fullName>
    </submittedName>
</protein>
<sequence length="128" mass="14052">MRVALDTNLLVRLVVDDDAAQVDQVEHLLDRAEEVFIPIITLCEVVWVLRRSYRMPTASIVTALRSIAGIQSVAINRPAFEAGLEMLARGGDFADGCVLFEAKRAKCDRLATFDRTFAALSDGFASPP</sequence>
<evidence type="ECO:0000313" key="3">
    <source>
        <dbReference type="Proteomes" id="UP001262754"/>
    </source>
</evidence>
<accession>A0ABU1MTT7</accession>
<proteinExistence type="predicted"/>
<dbReference type="PANTHER" id="PTHR39664">
    <property type="match status" value="1"/>
</dbReference>
<evidence type="ECO:0000313" key="2">
    <source>
        <dbReference type="EMBL" id="MDR6529595.1"/>
    </source>
</evidence>
<dbReference type="SUPFAM" id="SSF88723">
    <property type="entry name" value="PIN domain-like"/>
    <property type="match status" value="1"/>
</dbReference>
<dbReference type="RefSeq" id="WP_310028595.1">
    <property type="nucleotide sequence ID" value="NZ_JAVDRL010000001.1"/>
</dbReference>
<name>A0ABU1MTT7_9CAUL</name>
<evidence type="ECO:0000259" key="1">
    <source>
        <dbReference type="Pfam" id="PF01850"/>
    </source>
</evidence>
<dbReference type="PANTHER" id="PTHR39664:SF2">
    <property type="entry name" value="NUCLEIC ACID-BINDING PROTEIN, CONTAINING PIN DOMAIN-RELATED"/>
    <property type="match status" value="1"/>
</dbReference>
<dbReference type="Pfam" id="PF01850">
    <property type="entry name" value="PIN"/>
    <property type="match status" value="1"/>
</dbReference>
<dbReference type="Gene3D" id="3.40.50.1010">
    <property type="entry name" value="5'-nuclease"/>
    <property type="match status" value="1"/>
</dbReference>
<dbReference type="Proteomes" id="UP001262754">
    <property type="component" value="Unassembled WGS sequence"/>
</dbReference>